<keyword evidence="4" id="KW-0663">Pyridoxal phosphate</keyword>
<comment type="cofactor">
    <cofactor evidence="1">
        <name>pyridoxal 5'-phosphate</name>
        <dbReference type="ChEBI" id="CHEBI:597326"/>
    </cofactor>
</comment>
<dbReference type="EC" id="1.4.4.2" evidence="3"/>
<evidence type="ECO:0000313" key="9">
    <source>
        <dbReference type="EMBL" id="EDO33822.1"/>
    </source>
</evidence>
<evidence type="ECO:0000259" key="8">
    <source>
        <dbReference type="Pfam" id="PF21478"/>
    </source>
</evidence>
<dbReference type="GO" id="GO:0030170">
    <property type="term" value="F:pyridoxal phosphate binding"/>
    <property type="evidence" value="ECO:0000318"/>
    <property type="project" value="GO_Central"/>
</dbReference>
<dbReference type="InterPro" id="IPR020581">
    <property type="entry name" value="GDC_P"/>
</dbReference>
<keyword evidence="5" id="KW-0560">Oxidoreductase</keyword>
<dbReference type="Proteomes" id="UP000001593">
    <property type="component" value="Unassembled WGS sequence"/>
</dbReference>
<protein>
    <recommendedName>
        <fullName evidence="3">glycine dehydrogenase (aminomethyl-transferring)</fullName>
        <ecNumber evidence="3">1.4.4.2</ecNumber>
    </recommendedName>
</protein>
<evidence type="ECO:0000313" key="10">
    <source>
        <dbReference type="Proteomes" id="UP000001593"/>
    </source>
</evidence>
<dbReference type="InParanoid" id="A7SR35"/>
<reference evidence="9 10" key="1">
    <citation type="journal article" date="2007" name="Science">
        <title>Sea anemone genome reveals ancestral eumetazoan gene repertoire and genomic organization.</title>
        <authorList>
            <person name="Putnam N.H."/>
            <person name="Srivastava M."/>
            <person name="Hellsten U."/>
            <person name="Dirks B."/>
            <person name="Chapman J."/>
            <person name="Salamov A."/>
            <person name="Terry A."/>
            <person name="Shapiro H."/>
            <person name="Lindquist E."/>
            <person name="Kapitonov V.V."/>
            <person name="Jurka J."/>
            <person name="Genikhovich G."/>
            <person name="Grigoriev I.V."/>
            <person name="Lucas S.M."/>
            <person name="Steele R.E."/>
            <person name="Finnerty J.R."/>
            <person name="Technau U."/>
            <person name="Martindale M.Q."/>
            <person name="Rokhsar D.S."/>
        </authorList>
    </citation>
    <scope>NUCLEOTIDE SEQUENCE [LARGE SCALE GENOMIC DNA]</scope>
    <source>
        <strain evidence="10">CH2 X CH6</strain>
    </source>
</reference>
<dbReference type="InterPro" id="IPR015422">
    <property type="entry name" value="PyrdxlP-dep_Trfase_small"/>
</dbReference>
<evidence type="ECO:0000259" key="7">
    <source>
        <dbReference type="Pfam" id="PF02347"/>
    </source>
</evidence>
<dbReference type="HOGENOM" id="CLU_004620_5_2_1"/>
<dbReference type="Pfam" id="PF21478">
    <property type="entry name" value="GcvP2_C"/>
    <property type="match status" value="1"/>
</dbReference>
<dbReference type="FunFam" id="3.40.640.10:FF:000007">
    <property type="entry name" value="glycine dehydrogenase (Decarboxylating), mitochondrial"/>
    <property type="match status" value="1"/>
</dbReference>
<dbReference type="GO" id="GO:0019464">
    <property type="term" value="P:glycine decarboxylation via glycine cleavage system"/>
    <property type="evidence" value="ECO:0000318"/>
    <property type="project" value="GO_Central"/>
</dbReference>
<feature type="domain" description="Glycine dehydrogenase C-terminal" evidence="8">
    <location>
        <begin position="384"/>
        <end position="502"/>
    </location>
</feature>
<dbReference type="GO" id="GO:0016594">
    <property type="term" value="F:glycine binding"/>
    <property type="evidence" value="ECO:0000318"/>
    <property type="project" value="GO_Central"/>
</dbReference>
<accession>A7SR35</accession>
<dbReference type="InterPro" id="IPR015421">
    <property type="entry name" value="PyrdxlP-dep_Trfase_major"/>
</dbReference>
<dbReference type="Gene3D" id="3.90.1150.10">
    <property type="entry name" value="Aspartate Aminotransferase, domain 1"/>
    <property type="match status" value="1"/>
</dbReference>
<dbReference type="PhylomeDB" id="A7SR35"/>
<organism evidence="9 10">
    <name type="scientific">Nematostella vectensis</name>
    <name type="common">Starlet sea anemone</name>
    <dbReference type="NCBI Taxonomy" id="45351"/>
    <lineage>
        <taxon>Eukaryota</taxon>
        <taxon>Metazoa</taxon>
        <taxon>Cnidaria</taxon>
        <taxon>Anthozoa</taxon>
        <taxon>Hexacorallia</taxon>
        <taxon>Actiniaria</taxon>
        <taxon>Edwardsiidae</taxon>
        <taxon>Nematostella</taxon>
    </lineage>
</organism>
<dbReference type="OMA" id="FPLIVHE"/>
<dbReference type="eggNOG" id="KOG2040">
    <property type="taxonomic scope" value="Eukaryota"/>
</dbReference>
<comment type="catalytic activity">
    <reaction evidence="6">
        <text>N(6)-[(R)-lipoyl]-L-lysyl-[glycine-cleavage complex H protein] + glycine + H(+) = N(6)-[(R)-S(8)-aminomethyldihydrolipoyl]-L-lysyl-[glycine-cleavage complex H protein] + CO2</text>
        <dbReference type="Rhea" id="RHEA:24304"/>
        <dbReference type="Rhea" id="RHEA-COMP:10494"/>
        <dbReference type="Rhea" id="RHEA-COMP:10495"/>
        <dbReference type="ChEBI" id="CHEBI:15378"/>
        <dbReference type="ChEBI" id="CHEBI:16526"/>
        <dbReference type="ChEBI" id="CHEBI:57305"/>
        <dbReference type="ChEBI" id="CHEBI:83099"/>
        <dbReference type="ChEBI" id="CHEBI:83143"/>
        <dbReference type="EC" id="1.4.4.2"/>
    </reaction>
</comment>
<dbReference type="GO" id="GO:0005960">
    <property type="term" value="C:glycine cleavage complex"/>
    <property type="evidence" value="ECO:0000318"/>
    <property type="project" value="GO_Central"/>
</dbReference>
<dbReference type="InterPro" id="IPR049315">
    <property type="entry name" value="GDC-P_N"/>
</dbReference>
<name>A7SR35_NEMVE</name>
<dbReference type="PANTHER" id="PTHR11773:SF1">
    <property type="entry name" value="GLYCINE DEHYDROGENASE (DECARBOXYLATING), MITOCHONDRIAL"/>
    <property type="match status" value="1"/>
</dbReference>
<dbReference type="Gene3D" id="3.40.640.10">
    <property type="entry name" value="Type I PLP-dependent aspartate aminotransferase-like (Major domain)"/>
    <property type="match status" value="1"/>
</dbReference>
<evidence type="ECO:0000256" key="2">
    <source>
        <dbReference type="ARBA" id="ARBA00010756"/>
    </source>
</evidence>
<dbReference type="GO" id="GO:0004375">
    <property type="term" value="F:glycine dehydrogenase (decarboxylating) activity"/>
    <property type="evidence" value="ECO:0000318"/>
    <property type="project" value="GO_Central"/>
</dbReference>
<proteinExistence type="inferred from homology"/>
<dbReference type="FunCoup" id="A7SR35">
    <property type="interactions" value="138"/>
</dbReference>
<dbReference type="CDD" id="cd00613">
    <property type="entry name" value="GDC-P"/>
    <property type="match status" value="1"/>
</dbReference>
<dbReference type="NCBIfam" id="NF003346">
    <property type="entry name" value="PRK04366.1"/>
    <property type="match status" value="1"/>
</dbReference>
<dbReference type="GO" id="GO:0005739">
    <property type="term" value="C:mitochondrion"/>
    <property type="evidence" value="ECO:0000318"/>
    <property type="project" value="GO_Central"/>
</dbReference>
<keyword evidence="10" id="KW-1185">Reference proteome</keyword>
<evidence type="ECO:0000256" key="1">
    <source>
        <dbReference type="ARBA" id="ARBA00001933"/>
    </source>
</evidence>
<dbReference type="AlphaFoldDB" id="A7SR35"/>
<comment type="similarity">
    <text evidence="2">Belongs to the GcvP family.</text>
</comment>
<feature type="domain" description="Glycine cleavage system P-protein N-terminal" evidence="7">
    <location>
        <begin position="79"/>
        <end position="334"/>
    </location>
</feature>
<dbReference type="InterPro" id="IPR049316">
    <property type="entry name" value="GDC-P_C"/>
</dbReference>
<dbReference type="SUPFAM" id="SSF53383">
    <property type="entry name" value="PLP-dependent transferases"/>
    <property type="match status" value="1"/>
</dbReference>
<evidence type="ECO:0000256" key="6">
    <source>
        <dbReference type="ARBA" id="ARBA00049026"/>
    </source>
</evidence>
<evidence type="ECO:0000256" key="4">
    <source>
        <dbReference type="ARBA" id="ARBA00022898"/>
    </source>
</evidence>
<sequence length="569" mass="62972">MIARAAERKINLRKYSDDKVGVSLDETVKEQDLDDLLWVFGCDSKAAEVGTHLAEVPYKSLLNSPFKRLSSFLTHPVFNTHHAETNVVRYMKLLENKDISLVHSMIPLGSCTMKLNSTTEMMPITWPRFADIHPYAPIQQAKGYLQLYDEFEKDVCEITGFDAVCFQPNSGAQGEYTGLRVIKAYLENNGQGHRKVCLIPVSAHGNNPASAQMAGFNVQVIKVGKSGDIDMEDLKKQVEKFSDELACIMVTYPSTNGIFEAGIRDICDIVHYHGGQVYLDGANLNAQVGLCRPADYGADVMHSNLHKTFCIPHGGGGPGMGPIGVKKHLISYLPSHPVVPPQSTIAAGAKPFGVISGAPYGSSAILPISWAYIKLMGGKGLRKATEVAILNAYYMAARLKDYYAVFVGDGYCAHEFILDAKDYKKTGVEAMDIAKRLQDYGFHAPTVSWPVSTALMIEPTESESKAELDRLCDALICIREEIRNIEDGVWDPKNNPLKNAPHPQAVVMSDHWDYPYSREVAAFPAPWLNGTNKFWPGCSRVDDKHGDQHLVCTCPPLEDYDYEKTKTFV</sequence>
<evidence type="ECO:0000256" key="3">
    <source>
        <dbReference type="ARBA" id="ARBA00012134"/>
    </source>
</evidence>
<dbReference type="InterPro" id="IPR015424">
    <property type="entry name" value="PyrdxlP-dep_Trfase"/>
</dbReference>
<dbReference type="Pfam" id="PF02347">
    <property type="entry name" value="GDC-P"/>
    <property type="match status" value="1"/>
</dbReference>
<dbReference type="STRING" id="45351.A7SR35"/>
<gene>
    <name evidence="9" type="ORF">NEMVEDRAFT_v1g173380</name>
</gene>
<dbReference type="PANTHER" id="PTHR11773">
    <property type="entry name" value="GLYCINE DEHYDROGENASE, DECARBOXYLATING"/>
    <property type="match status" value="1"/>
</dbReference>
<dbReference type="EMBL" id="DS469755">
    <property type="protein sequence ID" value="EDO33822.1"/>
    <property type="molecule type" value="Genomic_DNA"/>
</dbReference>
<evidence type="ECO:0000256" key="5">
    <source>
        <dbReference type="ARBA" id="ARBA00023002"/>
    </source>
</evidence>